<dbReference type="Proteomes" id="UP000034637">
    <property type="component" value="Unassembled WGS sequence"/>
</dbReference>
<dbReference type="SUPFAM" id="SSF111369">
    <property type="entry name" value="HlyD-like secretion proteins"/>
    <property type="match status" value="1"/>
</dbReference>
<comment type="similarity">
    <text evidence="2">Belongs to the membrane fusion protein (MFP) (TC 8.A.1) family.</text>
</comment>
<evidence type="ECO:0000313" key="5">
    <source>
        <dbReference type="Proteomes" id="UP000034637"/>
    </source>
</evidence>
<dbReference type="AlphaFoldDB" id="A0A0G1UZC4"/>
<reference evidence="4 5" key="1">
    <citation type="journal article" date="2015" name="Nature">
        <title>rRNA introns, odd ribosomes, and small enigmatic genomes across a large radiation of phyla.</title>
        <authorList>
            <person name="Brown C.T."/>
            <person name="Hug L.A."/>
            <person name="Thomas B.C."/>
            <person name="Sharon I."/>
            <person name="Castelle C.J."/>
            <person name="Singh A."/>
            <person name="Wilkins M.J."/>
            <person name="Williams K.H."/>
            <person name="Banfield J.F."/>
        </authorList>
    </citation>
    <scope>NUCLEOTIDE SEQUENCE [LARGE SCALE GENOMIC DNA]</scope>
</reference>
<dbReference type="InterPro" id="IPR006143">
    <property type="entry name" value="RND_pump_MFP"/>
</dbReference>
<dbReference type="Gene3D" id="6.20.50.140">
    <property type="match status" value="1"/>
</dbReference>
<protein>
    <submittedName>
        <fullName evidence="4">Efflux transporter, RND family, MFP subunit</fullName>
    </submittedName>
</protein>
<dbReference type="Gene3D" id="2.40.30.170">
    <property type="match status" value="1"/>
</dbReference>
<dbReference type="PANTHER" id="PTHR32347">
    <property type="entry name" value="EFFLUX SYSTEM COMPONENT YKNX-RELATED"/>
    <property type="match status" value="1"/>
</dbReference>
<organism evidence="4 5">
    <name type="scientific">Candidatus Amesbacteria bacterium GW2011_GWA1_48_9</name>
    <dbReference type="NCBI Taxonomy" id="1618355"/>
    <lineage>
        <taxon>Bacteria</taxon>
        <taxon>Candidatus Amesiibacteriota</taxon>
    </lineage>
</organism>
<dbReference type="NCBIfam" id="TIGR01730">
    <property type="entry name" value="RND_mfp"/>
    <property type="match status" value="1"/>
</dbReference>
<gene>
    <name evidence="4" type="ORF">UY33_C0030G0013</name>
</gene>
<dbReference type="EMBL" id="LCPP01000030">
    <property type="protein sequence ID" value="KKU99502.1"/>
    <property type="molecule type" value="Genomic_DNA"/>
</dbReference>
<dbReference type="GO" id="GO:0030313">
    <property type="term" value="C:cell envelope"/>
    <property type="evidence" value="ECO:0007669"/>
    <property type="project" value="UniProtKB-SubCell"/>
</dbReference>
<name>A0A0G1UZC4_9BACT</name>
<proteinExistence type="inferred from homology"/>
<keyword evidence="3" id="KW-0175">Coiled coil</keyword>
<dbReference type="GO" id="GO:0022857">
    <property type="term" value="F:transmembrane transporter activity"/>
    <property type="evidence" value="ECO:0007669"/>
    <property type="project" value="InterPro"/>
</dbReference>
<evidence type="ECO:0000256" key="1">
    <source>
        <dbReference type="ARBA" id="ARBA00004196"/>
    </source>
</evidence>
<sequence>MRKWMTRRNVVLLGVILLLLGGWWYQNKSKSKSKELRIEEVTRGTIEEVVSVSGEVEAEKKAVLNFPLAGKLGYVRVSEGESVAKGQALMGLDSRDVGAAEVAAYYKYLAADANAKEVEDSVKGHDKDESFVQKNDRVAAQTARDIAYDAWQTAKRAYANTSLTAPIAGIVTGLTTTVVGDTVGITDGLTVVDPQRLYFEIEVDESDVGKIRLNQPVQISLDAFESEEFSGIVQKIGFESRLSSTGATVYPVWVVFSPEALSKLRLGMNGDADIVLQRKENVLKLPIEAVVDGEVTLTGEPEKKVKVETGLESEMEVEITSGLSEGVKVVVR</sequence>
<dbReference type="GO" id="GO:0016020">
    <property type="term" value="C:membrane"/>
    <property type="evidence" value="ECO:0007669"/>
    <property type="project" value="InterPro"/>
</dbReference>
<accession>A0A0G1UZC4</accession>
<dbReference type="InterPro" id="IPR050465">
    <property type="entry name" value="UPF0194_transport"/>
</dbReference>
<dbReference type="PANTHER" id="PTHR32347:SF14">
    <property type="entry name" value="EFFLUX SYSTEM COMPONENT YKNX-RELATED"/>
    <property type="match status" value="1"/>
</dbReference>
<evidence type="ECO:0000313" key="4">
    <source>
        <dbReference type="EMBL" id="KKU99502.1"/>
    </source>
</evidence>
<dbReference type="Gene3D" id="2.40.50.100">
    <property type="match status" value="1"/>
</dbReference>
<evidence type="ECO:0000256" key="3">
    <source>
        <dbReference type="ARBA" id="ARBA00023054"/>
    </source>
</evidence>
<comment type="subcellular location">
    <subcellularLocation>
        <location evidence="1">Cell envelope</location>
    </subcellularLocation>
</comment>
<comment type="caution">
    <text evidence="4">The sequence shown here is derived from an EMBL/GenBank/DDBJ whole genome shotgun (WGS) entry which is preliminary data.</text>
</comment>
<evidence type="ECO:0000256" key="2">
    <source>
        <dbReference type="ARBA" id="ARBA00009477"/>
    </source>
</evidence>